<sequence>MELFTSWVNTTLSSIHMDAVDTLRAFFLPFDILYARALDFVASLRVPHSYFTHFYIASVLASIFWAMQLLISLEHLQKSISVYQMFSCWIFMLIQGARRLYECNIFFKPSSRIWFVYWIIGLALYLAVSVALWIERSDIQYDCYHFLFLLKKYTLLTYSVFRRVVCPHYTARYIIYLFLIFLTAPQN</sequence>
<reference evidence="2 3" key="1">
    <citation type="submission" date="2016-12" db="EMBL/GenBank/DDBJ databases">
        <title>The genomes of Aspergillus section Nigri reveals drivers in fungal speciation.</title>
        <authorList>
            <consortium name="DOE Joint Genome Institute"/>
            <person name="Vesth T.C."/>
            <person name="Nybo J."/>
            <person name="Theobald S."/>
            <person name="Brandl J."/>
            <person name="Frisvad J.C."/>
            <person name="Nielsen K.F."/>
            <person name="Lyhne E.K."/>
            <person name="Kogle M.E."/>
            <person name="Kuo A."/>
            <person name="Riley R."/>
            <person name="Clum A."/>
            <person name="Nolan M."/>
            <person name="Lipzen A."/>
            <person name="Salamov A."/>
            <person name="Henrissat B."/>
            <person name="Wiebenga A."/>
            <person name="De Vries R.P."/>
            <person name="Grigoriev I.V."/>
            <person name="Mortensen U.H."/>
            <person name="Andersen M.R."/>
            <person name="Baker S.E."/>
        </authorList>
    </citation>
    <scope>NUCLEOTIDE SEQUENCE [LARGE SCALE GENOMIC DNA]</scope>
    <source>
        <strain evidence="2 3">CBS 117.55</strain>
    </source>
</reference>
<comment type="similarity">
    <text evidence="1">Belongs to the steroid 5-alpha reductase family. Polyprenal reductase subfamily.</text>
</comment>
<feature type="transmembrane region" description="Helical" evidence="1">
    <location>
        <begin position="113"/>
        <end position="134"/>
    </location>
</feature>
<dbReference type="GO" id="GO:0005789">
    <property type="term" value="C:endoplasmic reticulum membrane"/>
    <property type="evidence" value="ECO:0007669"/>
    <property type="project" value="UniProtKB-SubCell"/>
</dbReference>
<evidence type="ECO:0000256" key="1">
    <source>
        <dbReference type="RuleBase" id="RU367081"/>
    </source>
</evidence>
<dbReference type="AlphaFoldDB" id="A0A317W1Y1"/>
<feature type="transmembrane region" description="Helical" evidence="1">
    <location>
        <begin position="50"/>
        <end position="70"/>
    </location>
</feature>
<dbReference type="Proteomes" id="UP000247233">
    <property type="component" value="Unassembled WGS sequence"/>
</dbReference>
<keyword evidence="1" id="KW-0560">Oxidoreductase</keyword>
<evidence type="ECO:0000313" key="3">
    <source>
        <dbReference type="Proteomes" id="UP000247233"/>
    </source>
</evidence>
<dbReference type="EC" id="1.3.1.94" evidence="1"/>
<dbReference type="PANTHER" id="PTHR14624:SF0">
    <property type="entry name" value="POLYPRENOL REDUCTASE"/>
    <property type="match status" value="1"/>
</dbReference>
<name>A0A317W1Y1_9EURO</name>
<comment type="caution">
    <text evidence="2">The sequence shown here is derived from an EMBL/GenBank/DDBJ whole genome shotgun (WGS) entry which is preliminary data.</text>
</comment>
<dbReference type="GO" id="GO:0003865">
    <property type="term" value="F:3-oxo-5-alpha-steroid 4-dehydrogenase activity"/>
    <property type="evidence" value="ECO:0007669"/>
    <property type="project" value="TreeGrafter"/>
</dbReference>
<comment type="function">
    <text evidence="1">Plays a key role in early steps of protein N-linked glycosylation by being involved in the conversion of polyprenol into dolichol. Acts as a polyprenal reductase that mediates the reduction of polyprenal into dolichal in a NADP-dependent mechanism. Dolichols are required for the synthesis of dolichol-linked monosaccharides and the oligosaccharide precursor used for N-glycosylation.</text>
</comment>
<feature type="transmembrane region" description="Helical" evidence="1">
    <location>
        <begin position="82"/>
        <end position="101"/>
    </location>
</feature>
<dbReference type="PANTHER" id="PTHR14624">
    <property type="entry name" value="DFG10 PROTEIN"/>
    <property type="match status" value="1"/>
</dbReference>
<keyword evidence="3" id="KW-1185">Reference proteome</keyword>
<dbReference type="GO" id="GO:0160198">
    <property type="term" value="F:polyprenal reductase activity"/>
    <property type="evidence" value="ECO:0007669"/>
    <property type="project" value="UniProtKB-EC"/>
</dbReference>
<comment type="subcellular location">
    <subcellularLocation>
        <location evidence="1">Endoplasmic reticulum membrane</location>
    </subcellularLocation>
</comment>
<comment type="caution">
    <text evidence="1">Lacks conserved residue(s) required for the propagation of feature annotation.</text>
</comment>
<dbReference type="EMBL" id="MSFL01000014">
    <property type="protein sequence ID" value="PWY80483.1"/>
    <property type="molecule type" value="Genomic_DNA"/>
</dbReference>
<dbReference type="UniPathway" id="UPA00378"/>
<comment type="catalytic activity">
    <reaction evidence="1">
        <text>a di-trans,poly-cis-dolichal + NADP(+) = a di-trans,poly-cis-polyprenal + NADPH + H(+)</text>
        <dbReference type="Rhea" id="RHEA:80727"/>
        <dbReference type="Rhea" id="RHEA-COMP:19536"/>
        <dbReference type="Rhea" id="RHEA-COMP:19537"/>
        <dbReference type="ChEBI" id="CHEBI:15378"/>
        <dbReference type="ChEBI" id="CHEBI:57783"/>
        <dbReference type="ChEBI" id="CHEBI:58349"/>
        <dbReference type="ChEBI" id="CHEBI:231623"/>
        <dbReference type="ChEBI" id="CHEBI:231637"/>
        <dbReference type="EC" id="1.3.1.94"/>
    </reaction>
    <physiologicalReaction direction="right-to-left" evidence="1">
        <dbReference type="Rhea" id="RHEA:80729"/>
    </physiologicalReaction>
</comment>
<dbReference type="GO" id="GO:0006488">
    <property type="term" value="P:dolichol-linked oligosaccharide biosynthetic process"/>
    <property type="evidence" value="ECO:0007669"/>
    <property type="project" value="UniProtKB-UniRule"/>
</dbReference>
<organism evidence="2 3">
    <name type="scientific">Aspergillus heteromorphus CBS 117.55</name>
    <dbReference type="NCBI Taxonomy" id="1448321"/>
    <lineage>
        <taxon>Eukaryota</taxon>
        <taxon>Fungi</taxon>
        <taxon>Dikarya</taxon>
        <taxon>Ascomycota</taxon>
        <taxon>Pezizomycotina</taxon>
        <taxon>Eurotiomycetes</taxon>
        <taxon>Eurotiomycetidae</taxon>
        <taxon>Eurotiales</taxon>
        <taxon>Aspergillaceae</taxon>
        <taxon>Aspergillus</taxon>
        <taxon>Aspergillus subgen. Circumdati</taxon>
    </lineage>
</organism>
<proteinExistence type="inferred from homology"/>
<evidence type="ECO:0000313" key="2">
    <source>
        <dbReference type="EMBL" id="PWY80483.1"/>
    </source>
</evidence>
<accession>A0A317W1Y1</accession>
<keyword evidence="1" id="KW-0472">Membrane</keyword>
<dbReference type="VEuPathDB" id="FungiDB:BO70DRAFT_371410"/>
<dbReference type="GeneID" id="37067036"/>
<keyword evidence="1" id="KW-0812">Transmembrane</keyword>
<comment type="pathway">
    <text evidence="1">Protein modification; protein glycosylation.</text>
</comment>
<keyword evidence="1" id="KW-1133">Transmembrane helix</keyword>
<dbReference type="STRING" id="1448321.A0A317W1Y1"/>
<dbReference type="GO" id="GO:0016095">
    <property type="term" value="P:polyprenol catabolic process"/>
    <property type="evidence" value="ECO:0007669"/>
    <property type="project" value="UniProtKB-UniRule"/>
</dbReference>
<protein>
    <recommendedName>
        <fullName evidence="1">Polyprenal reductase</fullName>
        <ecNumber evidence="1">1.3.1.94</ecNumber>
    </recommendedName>
</protein>
<dbReference type="RefSeq" id="XP_025398786.1">
    <property type="nucleotide sequence ID" value="XM_025544799.1"/>
</dbReference>
<dbReference type="GO" id="GO:0102389">
    <property type="term" value="F:polyprenol reductase activity"/>
    <property type="evidence" value="ECO:0007669"/>
    <property type="project" value="UniProtKB-UniRule"/>
</dbReference>
<keyword evidence="1" id="KW-0521">NADP</keyword>
<keyword evidence="1" id="KW-0256">Endoplasmic reticulum</keyword>
<dbReference type="OrthoDB" id="541710at2759"/>
<gene>
    <name evidence="2" type="ORF">BO70DRAFT_371410</name>
</gene>
<dbReference type="InterPro" id="IPR039698">
    <property type="entry name" value="Dfg10/SRD5A3"/>
</dbReference>